<keyword evidence="1" id="KW-0812">Transmembrane</keyword>
<keyword evidence="3" id="KW-1185">Reference proteome</keyword>
<keyword evidence="2" id="KW-0614">Plasmid</keyword>
<gene>
    <name evidence="2" type="ORF">JZ786_24660</name>
</gene>
<accession>A0A9X7W3Q0</accession>
<dbReference type="EMBL" id="CP071183">
    <property type="protein sequence ID" value="QSO50111.1"/>
    <property type="molecule type" value="Genomic_DNA"/>
</dbReference>
<evidence type="ECO:0000313" key="3">
    <source>
        <dbReference type="Proteomes" id="UP000663505"/>
    </source>
</evidence>
<organism evidence="2 3">
    <name type="scientific">Alicyclobacillus mengziensis</name>
    <dbReference type="NCBI Taxonomy" id="2931921"/>
    <lineage>
        <taxon>Bacteria</taxon>
        <taxon>Bacillati</taxon>
        <taxon>Bacillota</taxon>
        <taxon>Bacilli</taxon>
        <taxon>Bacillales</taxon>
        <taxon>Alicyclobacillaceae</taxon>
        <taxon>Alicyclobacillus</taxon>
    </lineage>
</organism>
<geneLocation type="plasmid" evidence="2 3">
    <name>unnamed</name>
</geneLocation>
<feature type="transmembrane region" description="Helical" evidence="1">
    <location>
        <begin position="48"/>
        <end position="66"/>
    </location>
</feature>
<protein>
    <submittedName>
        <fullName evidence="2">Uncharacterized protein</fullName>
    </submittedName>
</protein>
<sequence length="102" mass="12099">MMYRIPKHIDTQFTIAKLDIRSFFIWFAILAVVVSTLFIWKPHGINNSIIRLFISAVLVVIPWVFLSQKDIRNGLTLMLFLHRKHKGIDRWESDQRAFISEE</sequence>
<dbReference type="Proteomes" id="UP000663505">
    <property type="component" value="Plasmid unnamed"/>
</dbReference>
<dbReference type="RefSeq" id="WP_206659412.1">
    <property type="nucleotide sequence ID" value="NZ_CP071183.1"/>
</dbReference>
<dbReference type="KEGG" id="afx:JZ786_24660"/>
<proteinExistence type="predicted"/>
<keyword evidence="1" id="KW-1133">Transmembrane helix</keyword>
<feature type="transmembrane region" description="Helical" evidence="1">
    <location>
        <begin position="20"/>
        <end position="42"/>
    </location>
</feature>
<reference evidence="2 3" key="1">
    <citation type="submission" date="2021-02" db="EMBL/GenBank/DDBJ databases">
        <title>Alicyclobacillus curvatus sp. nov. and Alicyclobacillus mengziensis sp. nov., two acidophilic bacteria isolated from acid mine drainage.</title>
        <authorList>
            <person name="Huang Y."/>
        </authorList>
    </citation>
    <scope>NUCLEOTIDE SEQUENCE [LARGE SCALE GENOMIC DNA]</scope>
    <source>
        <strain evidence="2 3">S30H14</strain>
        <plasmid evidence="2 3">unnamed</plasmid>
    </source>
</reference>
<evidence type="ECO:0000313" key="2">
    <source>
        <dbReference type="EMBL" id="QSO50111.1"/>
    </source>
</evidence>
<dbReference type="AlphaFoldDB" id="A0A9X7W3Q0"/>
<name>A0A9X7W3Q0_9BACL</name>
<evidence type="ECO:0000256" key="1">
    <source>
        <dbReference type="SAM" id="Phobius"/>
    </source>
</evidence>
<keyword evidence="1" id="KW-0472">Membrane</keyword>